<dbReference type="CDD" id="cd00614">
    <property type="entry name" value="CGS_like"/>
    <property type="match status" value="1"/>
</dbReference>
<gene>
    <name evidence="4" type="primary">metB</name>
    <name evidence="4" type="ORF">GETHOR_11330</name>
</gene>
<keyword evidence="5" id="KW-1185">Reference proteome</keyword>
<dbReference type="RefSeq" id="WP_286355663.1">
    <property type="nucleotide sequence ID" value="NZ_AP027079.1"/>
</dbReference>
<dbReference type="InterPro" id="IPR000277">
    <property type="entry name" value="Cys/Met-Metab_PyrdxlP-dep_enz"/>
</dbReference>
<evidence type="ECO:0000313" key="5">
    <source>
        <dbReference type="Proteomes" id="UP001242010"/>
    </source>
</evidence>
<dbReference type="Gene3D" id="3.90.1150.10">
    <property type="entry name" value="Aspartate Aminotransferase, domain 1"/>
    <property type="match status" value="1"/>
</dbReference>
<sequence>MSKPTASTSLETQAVHAGREVLHEQGIHAMPIDLSSTYPVQNLDEGGRSLEAMAMGGLPIGSPVYSRLYNPTVARYEQGLAQLEGAAECVAFGSGMAAVTACLMAAKQRGGHIVAVRPLYGGTDHLLASGMLGLEVSWAEADGIAAAIRPDTAMVIVETPANPTLAMVDLEDVVRQAGKVPVLVDNTFATPILQNPIKHGATLVLHSATKFLGGHGDVLAGLVATNNDWATELRKVRVITGNVLHPLAAYLLHRSLPTLPLRVRAQQDGAKIIAERLAKHPAVSAVHFPGLQGQDPKGLLGRQMKGPGSLMAFEVKGGFEAAAIVMAEVKLMTPAVSLGSVDTLIQHPAALTHRVVDAEAREHSGVSQSLMRLSVGLEGPEDLWADLEQALAKAMAGMAVGTSR</sequence>
<dbReference type="PANTHER" id="PTHR11808">
    <property type="entry name" value="TRANS-SULFURATION ENZYME FAMILY MEMBER"/>
    <property type="match status" value="1"/>
</dbReference>
<keyword evidence="2 3" id="KW-0663">Pyridoxal phosphate</keyword>
<protein>
    <submittedName>
        <fullName evidence="4">Cystathionine gamma-synthase</fullName>
    </submittedName>
</protein>
<dbReference type="InterPro" id="IPR015422">
    <property type="entry name" value="PyrdxlP-dep_Trfase_small"/>
</dbReference>
<dbReference type="Proteomes" id="UP001242010">
    <property type="component" value="Chromosome"/>
</dbReference>
<dbReference type="InterPro" id="IPR015421">
    <property type="entry name" value="PyrdxlP-dep_Trfase_major"/>
</dbReference>
<evidence type="ECO:0000256" key="3">
    <source>
        <dbReference type="RuleBase" id="RU362118"/>
    </source>
</evidence>
<dbReference type="PIRSF" id="PIRSF001434">
    <property type="entry name" value="CGS"/>
    <property type="match status" value="1"/>
</dbReference>
<dbReference type="InterPro" id="IPR015424">
    <property type="entry name" value="PyrdxlP-dep_Trfase"/>
</dbReference>
<accession>A0ABN6UW89</accession>
<dbReference type="PANTHER" id="PTHR11808:SF85">
    <property type="entry name" value="CYSTATHIONINE GAMMA-LYASE-RELATED"/>
    <property type="match status" value="1"/>
</dbReference>
<comment type="cofactor">
    <cofactor evidence="1 3">
        <name>pyridoxal 5'-phosphate</name>
        <dbReference type="ChEBI" id="CHEBI:597326"/>
    </cofactor>
</comment>
<comment type="similarity">
    <text evidence="3">Belongs to the trans-sulfuration enzymes family.</text>
</comment>
<evidence type="ECO:0000256" key="2">
    <source>
        <dbReference type="ARBA" id="ARBA00022898"/>
    </source>
</evidence>
<dbReference type="Gene3D" id="3.40.640.10">
    <property type="entry name" value="Type I PLP-dependent aspartate aminotransferase-like (Major domain)"/>
    <property type="match status" value="1"/>
</dbReference>
<organism evidence="4 5">
    <name type="scientific">Geothrix oryzae</name>
    <dbReference type="NCBI Taxonomy" id="2927975"/>
    <lineage>
        <taxon>Bacteria</taxon>
        <taxon>Pseudomonadati</taxon>
        <taxon>Acidobacteriota</taxon>
        <taxon>Holophagae</taxon>
        <taxon>Holophagales</taxon>
        <taxon>Holophagaceae</taxon>
        <taxon>Geothrix</taxon>
    </lineage>
</organism>
<evidence type="ECO:0000313" key="4">
    <source>
        <dbReference type="EMBL" id="BDU69032.1"/>
    </source>
</evidence>
<dbReference type="EMBL" id="AP027079">
    <property type="protein sequence ID" value="BDU69032.1"/>
    <property type="molecule type" value="Genomic_DNA"/>
</dbReference>
<name>A0ABN6UW89_9BACT</name>
<reference evidence="5" key="1">
    <citation type="journal article" date="2023" name="Int. J. Syst. Evol. Microbiol.">
        <title>Mesoterricola silvestris gen. nov., sp. nov., Mesoterricola sediminis sp. nov., Geothrix oryzae sp. nov., Geothrix edaphica sp. nov., Geothrix rubra sp. nov., and Geothrix limicola sp. nov., six novel members of Acidobacteriota isolated from soils.</title>
        <authorList>
            <person name="Itoh H."/>
            <person name="Sugisawa Y."/>
            <person name="Mise K."/>
            <person name="Xu Z."/>
            <person name="Kuniyasu M."/>
            <person name="Ushijima N."/>
            <person name="Kawano K."/>
            <person name="Kobayashi E."/>
            <person name="Shiratori Y."/>
            <person name="Masuda Y."/>
            <person name="Senoo K."/>
        </authorList>
    </citation>
    <scope>NUCLEOTIDE SEQUENCE [LARGE SCALE GENOMIC DNA]</scope>
    <source>
        <strain evidence="5">Red222</strain>
    </source>
</reference>
<dbReference type="SUPFAM" id="SSF53383">
    <property type="entry name" value="PLP-dependent transferases"/>
    <property type="match status" value="1"/>
</dbReference>
<dbReference type="Pfam" id="PF01053">
    <property type="entry name" value="Cys_Met_Meta_PP"/>
    <property type="match status" value="1"/>
</dbReference>
<proteinExistence type="inferred from homology"/>
<evidence type="ECO:0000256" key="1">
    <source>
        <dbReference type="ARBA" id="ARBA00001933"/>
    </source>
</evidence>